<name>A0A2M3ZNC1_9DIPT</name>
<dbReference type="AlphaFoldDB" id="A0A2M3ZNC1"/>
<evidence type="ECO:0000256" key="1">
    <source>
        <dbReference type="SAM" id="MobiDB-lite"/>
    </source>
</evidence>
<dbReference type="EMBL" id="GGFM01009241">
    <property type="protein sequence ID" value="MBW29992.1"/>
    <property type="molecule type" value="Transcribed_RNA"/>
</dbReference>
<accession>A0A2M3ZNC1</accession>
<organism evidence="3">
    <name type="scientific">Anopheles braziliensis</name>
    <dbReference type="NCBI Taxonomy" id="58242"/>
    <lineage>
        <taxon>Eukaryota</taxon>
        <taxon>Metazoa</taxon>
        <taxon>Ecdysozoa</taxon>
        <taxon>Arthropoda</taxon>
        <taxon>Hexapoda</taxon>
        <taxon>Insecta</taxon>
        <taxon>Pterygota</taxon>
        <taxon>Neoptera</taxon>
        <taxon>Endopterygota</taxon>
        <taxon>Diptera</taxon>
        <taxon>Nematocera</taxon>
        <taxon>Culicoidea</taxon>
        <taxon>Culicidae</taxon>
        <taxon>Anophelinae</taxon>
        <taxon>Anopheles</taxon>
    </lineage>
</organism>
<reference evidence="3" key="1">
    <citation type="submission" date="2018-01" db="EMBL/GenBank/DDBJ databases">
        <title>An insight into the sialome of Amazonian anophelines.</title>
        <authorList>
            <person name="Ribeiro J.M."/>
            <person name="Scarpassa V."/>
            <person name="Calvo E."/>
        </authorList>
    </citation>
    <scope>NUCLEOTIDE SEQUENCE</scope>
    <source>
        <tissue evidence="3">Salivary glands</tissue>
    </source>
</reference>
<keyword evidence="2" id="KW-1133">Transmembrane helix</keyword>
<keyword evidence="2" id="KW-0812">Transmembrane</keyword>
<evidence type="ECO:0000313" key="3">
    <source>
        <dbReference type="EMBL" id="MBW29992.1"/>
    </source>
</evidence>
<feature type="region of interest" description="Disordered" evidence="1">
    <location>
        <begin position="82"/>
        <end position="115"/>
    </location>
</feature>
<evidence type="ECO:0000256" key="2">
    <source>
        <dbReference type="SAM" id="Phobius"/>
    </source>
</evidence>
<sequence length="136" mass="14870">MGSMAVVRCRCLVRFRILLFLHHRTLALRRRQLTRAPVVVVPRPAAIIAVAAAVAAAAVVAAAVVPAVVVAPRHRAARQNRLPIAGVRHGPDHHQLPVQRPRSRRQPAPGRSVRSYTRCVRCSGVWNRSSSSTMTS</sequence>
<proteinExistence type="predicted"/>
<feature type="transmembrane region" description="Helical" evidence="2">
    <location>
        <begin position="45"/>
        <end position="71"/>
    </location>
</feature>
<protein>
    <submittedName>
        <fullName evidence="3">Putative secreted peptide</fullName>
    </submittedName>
</protein>
<keyword evidence="2" id="KW-0472">Membrane</keyword>